<gene>
    <name evidence="2" type="ORF">HNP21_005849</name>
</gene>
<organism evidence="2 3">
    <name type="scientific">Priestia aryabhattai</name>
    <name type="common">Bacillus aryabhattai</name>
    <dbReference type="NCBI Taxonomy" id="412384"/>
    <lineage>
        <taxon>Bacteria</taxon>
        <taxon>Bacillati</taxon>
        <taxon>Bacillota</taxon>
        <taxon>Bacilli</taxon>
        <taxon>Bacillales</taxon>
        <taxon>Bacillaceae</taxon>
        <taxon>Priestia</taxon>
    </lineage>
</organism>
<evidence type="ECO:0000256" key="1">
    <source>
        <dbReference type="SAM" id="MobiDB-lite"/>
    </source>
</evidence>
<reference evidence="2" key="1">
    <citation type="submission" date="2020-08" db="EMBL/GenBank/DDBJ databases">
        <title>Functional genomics of gut bacteria from endangered species of beetles.</title>
        <authorList>
            <person name="Carlos-Shanley C."/>
        </authorList>
    </citation>
    <scope>NUCLEOTIDE SEQUENCE [LARGE SCALE GENOMIC DNA]</scope>
    <source>
        <strain evidence="2">S00060</strain>
    </source>
</reference>
<evidence type="ECO:0000313" key="2">
    <source>
        <dbReference type="EMBL" id="MBA9042711.1"/>
    </source>
</evidence>
<feature type="region of interest" description="Disordered" evidence="1">
    <location>
        <begin position="198"/>
        <end position="223"/>
    </location>
</feature>
<dbReference type="Proteomes" id="UP000543174">
    <property type="component" value="Unassembled WGS sequence"/>
</dbReference>
<dbReference type="EMBL" id="JACJHT010000016">
    <property type="protein sequence ID" value="MBA9042711.1"/>
    <property type="molecule type" value="Genomic_DNA"/>
</dbReference>
<name>A0A7W3NGZ9_PRIAR</name>
<keyword evidence="3" id="KW-1185">Reference proteome</keyword>
<protein>
    <submittedName>
        <fullName evidence="2">Uncharacterized protein</fullName>
    </submittedName>
</protein>
<feature type="region of interest" description="Disordered" evidence="1">
    <location>
        <begin position="82"/>
        <end position="108"/>
    </location>
</feature>
<proteinExistence type="predicted"/>
<comment type="caution">
    <text evidence="2">The sequence shown here is derived from an EMBL/GenBank/DDBJ whole genome shotgun (WGS) entry which is preliminary data.</text>
</comment>
<dbReference type="AlphaFoldDB" id="A0A7W3NGZ9"/>
<sequence length="223" mass="26114">MTHAKLHTTESRANYTDAEREFQAEMTAYTVSSYFGIDTSEYSMDYLSHWTKGKSFEDKTKLLKEVHKTSVGFIETIEETLVKEREKNQSPEKNDEKQQQEDPLSSENVHEKMKEGYENYKQKQQQESAQNVDSILDRVMAEEKYYSTKTQAIKNGWMTKEEVVKLEHQIDSTLTKNEKGVMNGQVQEQSLTFQGRMEVGSHMQFQKRTGTVKKKKEEQELER</sequence>
<accession>A0A7W3NGZ9</accession>
<evidence type="ECO:0000313" key="3">
    <source>
        <dbReference type="Proteomes" id="UP000543174"/>
    </source>
</evidence>
<feature type="compositionally biased region" description="Basic and acidic residues" evidence="1">
    <location>
        <begin position="82"/>
        <end position="100"/>
    </location>
</feature>